<dbReference type="KEGG" id="dtp:JZK55_10650"/>
<evidence type="ECO:0000259" key="1">
    <source>
        <dbReference type="Pfam" id="PF02698"/>
    </source>
</evidence>
<dbReference type="GO" id="GO:0000270">
    <property type="term" value="P:peptidoglycan metabolic process"/>
    <property type="evidence" value="ECO:0007669"/>
    <property type="project" value="TreeGrafter"/>
</dbReference>
<dbReference type="AlphaFoldDB" id="A0A7G1H1W2"/>
<dbReference type="Proteomes" id="UP000516360">
    <property type="component" value="Chromosome"/>
</dbReference>
<dbReference type="PANTHER" id="PTHR30336:SF4">
    <property type="entry name" value="ENVELOPE BIOGENESIS FACTOR ELYC"/>
    <property type="match status" value="1"/>
</dbReference>
<proteinExistence type="predicted"/>
<organism evidence="2 3">
    <name type="scientific">Dissulfurispira thermophila</name>
    <dbReference type="NCBI Taxonomy" id="2715679"/>
    <lineage>
        <taxon>Bacteria</taxon>
        <taxon>Pseudomonadati</taxon>
        <taxon>Nitrospirota</taxon>
        <taxon>Thermodesulfovibrionia</taxon>
        <taxon>Thermodesulfovibrionales</taxon>
        <taxon>Dissulfurispiraceae</taxon>
        <taxon>Dissulfurispira</taxon>
    </lineage>
</organism>
<sequence>MLRGLEYNLKIPENSNGDVIILLGGGVYDNAPDLSGIGAPSEDMLGRILTAVRLQKKLNVHVIVSGGVVFEGKKPEAPIVRRFLTDLGVPDKKIIIEDKSRDTIENARYTSEICKRFGYKKPLLVTSAYHMKRSVMSFEKVGIKVMPFPANFKTWENKKYGWEDYLPNSLDLTHTAMHEYIGFLFYKFAY</sequence>
<dbReference type="GO" id="GO:0043164">
    <property type="term" value="P:Gram-negative-bacterium-type cell wall biogenesis"/>
    <property type="evidence" value="ECO:0007669"/>
    <property type="project" value="TreeGrafter"/>
</dbReference>
<dbReference type="PANTHER" id="PTHR30336">
    <property type="entry name" value="INNER MEMBRANE PROTEIN, PROBABLE PERMEASE"/>
    <property type="match status" value="1"/>
</dbReference>
<dbReference type="CDD" id="cd06259">
    <property type="entry name" value="YdcF-like"/>
    <property type="match status" value="1"/>
</dbReference>
<protein>
    <recommendedName>
        <fullName evidence="1">DUF218 domain-containing protein</fullName>
    </recommendedName>
</protein>
<dbReference type="InterPro" id="IPR014729">
    <property type="entry name" value="Rossmann-like_a/b/a_fold"/>
</dbReference>
<evidence type="ECO:0000313" key="2">
    <source>
        <dbReference type="EMBL" id="BCB96143.1"/>
    </source>
</evidence>
<dbReference type="GO" id="GO:0005886">
    <property type="term" value="C:plasma membrane"/>
    <property type="evidence" value="ECO:0007669"/>
    <property type="project" value="TreeGrafter"/>
</dbReference>
<dbReference type="EMBL" id="AP022873">
    <property type="protein sequence ID" value="BCB96143.1"/>
    <property type="molecule type" value="Genomic_DNA"/>
</dbReference>
<reference evidence="2 3" key="1">
    <citation type="submission" date="2020-03" db="EMBL/GenBank/DDBJ databases">
        <title>Complete genome sequences of two sulfur-disproportionating bacterial strains T55J and Mzg5.</title>
        <authorList>
            <person name="Umezawa K."/>
            <person name="Kojima H."/>
            <person name="Kato Y."/>
            <person name="Fukui M."/>
        </authorList>
    </citation>
    <scope>NUCLEOTIDE SEQUENCE [LARGE SCALE GENOMIC DNA]</scope>
    <source>
        <strain evidence="2 3">T55J</strain>
    </source>
</reference>
<evidence type="ECO:0000313" key="3">
    <source>
        <dbReference type="Proteomes" id="UP000516360"/>
    </source>
</evidence>
<accession>A0A7G1H1W2</accession>
<keyword evidence="3" id="KW-1185">Reference proteome</keyword>
<dbReference type="Pfam" id="PF02698">
    <property type="entry name" value="DUF218"/>
    <property type="match status" value="1"/>
</dbReference>
<name>A0A7G1H1W2_9BACT</name>
<gene>
    <name evidence="2" type="ORF">JZK55_10650</name>
</gene>
<feature type="domain" description="DUF218" evidence="1">
    <location>
        <begin position="18"/>
        <end position="182"/>
    </location>
</feature>
<dbReference type="InterPro" id="IPR051599">
    <property type="entry name" value="Cell_Envelope_Assoc"/>
</dbReference>
<dbReference type="Gene3D" id="3.40.50.620">
    <property type="entry name" value="HUPs"/>
    <property type="match status" value="1"/>
</dbReference>
<dbReference type="InterPro" id="IPR003848">
    <property type="entry name" value="DUF218"/>
</dbReference>